<dbReference type="RefSeq" id="WP_354007921.1">
    <property type="nucleotide sequence ID" value="NZ_JBEWTA010000001.1"/>
</dbReference>
<proteinExistence type="predicted"/>
<evidence type="ECO:0000313" key="3">
    <source>
        <dbReference type="Proteomes" id="UP001549366"/>
    </source>
</evidence>
<comment type="caution">
    <text evidence="2">The sequence shown here is derived from an EMBL/GenBank/DDBJ whole genome shotgun (WGS) entry which is preliminary data.</text>
</comment>
<evidence type="ECO:0000313" key="2">
    <source>
        <dbReference type="EMBL" id="MET4757793.1"/>
    </source>
</evidence>
<evidence type="ECO:0000259" key="1">
    <source>
        <dbReference type="Pfam" id="PF00857"/>
    </source>
</evidence>
<feature type="domain" description="Isochorismatase-like" evidence="1">
    <location>
        <begin position="7"/>
        <end position="160"/>
    </location>
</feature>
<dbReference type="EMBL" id="JBEWTB010000002">
    <property type="protein sequence ID" value="MET4757793.1"/>
    <property type="molecule type" value="Genomic_DNA"/>
</dbReference>
<reference evidence="2 3" key="1">
    <citation type="submission" date="2024-06" db="EMBL/GenBank/DDBJ databases">
        <title>Genomic Encyclopedia of Type Strains, Phase V (KMG-V): Genome sequencing to study the core and pangenomes of soil and plant-associated prokaryotes.</title>
        <authorList>
            <person name="Whitman W."/>
        </authorList>
    </citation>
    <scope>NUCLEOTIDE SEQUENCE [LARGE SCALE GENOMIC DNA]</scope>
    <source>
        <strain evidence="2 3">NE40</strain>
    </source>
</reference>
<dbReference type="Proteomes" id="UP001549366">
    <property type="component" value="Unassembled WGS sequence"/>
</dbReference>
<keyword evidence="3" id="KW-1185">Reference proteome</keyword>
<dbReference type="PANTHER" id="PTHR14119:SF3">
    <property type="entry name" value="ISOCHORISMATASE DOMAIN-CONTAINING PROTEIN 2"/>
    <property type="match status" value="1"/>
</dbReference>
<dbReference type="SUPFAM" id="SSF52499">
    <property type="entry name" value="Isochorismatase-like hydrolases"/>
    <property type="match status" value="1"/>
</dbReference>
<dbReference type="InterPro" id="IPR036380">
    <property type="entry name" value="Isochorismatase-like_sf"/>
</dbReference>
<dbReference type="PANTHER" id="PTHR14119">
    <property type="entry name" value="HYDROLASE"/>
    <property type="match status" value="1"/>
</dbReference>
<gene>
    <name evidence="2" type="ORF">V5J35_002985</name>
</gene>
<dbReference type="InterPro" id="IPR050993">
    <property type="entry name" value="Isochorismatase_domain"/>
</dbReference>
<name>A0ABV2SJ57_9GAMM</name>
<dbReference type="Pfam" id="PF00857">
    <property type="entry name" value="Isochorismatase"/>
    <property type="match status" value="1"/>
</dbReference>
<organism evidence="2 3">
    <name type="scientific">Endozoicomonas lisbonensis</name>
    <dbReference type="NCBI Taxonomy" id="3120522"/>
    <lineage>
        <taxon>Bacteria</taxon>
        <taxon>Pseudomonadati</taxon>
        <taxon>Pseudomonadota</taxon>
        <taxon>Gammaproteobacteria</taxon>
        <taxon>Oceanospirillales</taxon>
        <taxon>Endozoicomonadaceae</taxon>
        <taxon>Endozoicomonas</taxon>
    </lineage>
</organism>
<sequence>MLSLDNTVLVIVDVQGKLATLMHKKDTLYKNLAAITAGAKELDLPVLWLEQIPHKLGPTITEVSEQLSGQPSISTPISKSAFSGCGEPKFIKALEQTERKQVLVVGIEAHICVYQTAMDLHQAGFEVEVVADAVSSRTKQNKMIALDKLGKAGIGITSTEMALFELMKTADAPQFRTIAKLIK</sequence>
<accession>A0ABV2SJ57</accession>
<dbReference type="InterPro" id="IPR000868">
    <property type="entry name" value="Isochorismatase-like_dom"/>
</dbReference>
<protein>
    <submittedName>
        <fullName evidence="2">Nicotinamidase-related amidase</fullName>
    </submittedName>
</protein>
<dbReference type="CDD" id="cd01012">
    <property type="entry name" value="YcaC_related"/>
    <property type="match status" value="1"/>
</dbReference>
<dbReference type="Gene3D" id="3.40.50.850">
    <property type="entry name" value="Isochorismatase-like"/>
    <property type="match status" value="1"/>
</dbReference>